<name>A0ABQ7HZA9_9MICR</name>
<feature type="transmembrane region" description="Helical" evidence="2">
    <location>
        <begin position="43"/>
        <end position="62"/>
    </location>
</feature>
<feature type="region of interest" description="Disordered" evidence="1">
    <location>
        <begin position="201"/>
        <end position="248"/>
    </location>
</feature>
<evidence type="ECO:0000256" key="2">
    <source>
        <dbReference type="SAM" id="Phobius"/>
    </source>
</evidence>
<accession>A0ABQ7HZA9</accession>
<dbReference type="EMBL" id="SBIQ01000077">
    <property type="protein sequence ID" value="KAF7683534.1"/>
    <property type="molecule type" value="Genomic_DNA"/>
</dbReference>
<organism evidence="3 4">
    <name type="scientific">Astathelohania contejeani</name>
    <dbReference type="NCBI Taxonomy" id="164912"/>
    <lineage>
        <taxon>Eukaryota</taxon>
        <taxon>Fungi</taxon>
        <taxon>Fungi incertae sedis</taxon>
        <taxon>Microsporidia</taxon>
        <taxon>Astathelohaniidae</taxon>
        <taxon>Astathelohania</taxon>
    </lineage>
</organism>
<feature type="transmembrane region" description="Helical" evidence="2">
    <location>
        <begin position="172"/>
        <end position="190"/>
    </location>
</feature>
<evidence type="ECO:0000313" key="4">
    <source>
        <dbReference type="Proteomes" id="UP001516464"/>
    </source>
</evidence>
<feature type="transmembrane region" description="Helical" evidence="2">
    <location>
        <begin position="117"/>
        <end position="138"/>
    </location>
</feature>
<feature type="compositionally biased region" description="Basic residues" evidence="1">
    <location>
        <begin position="203"/>
        <end position="214"/>
    </location>
</feature>
<feature type="compositionally biased region" description="Basic residues" evidence="1">
    <location>
        <begin position="238"/>
        <end position="248"/>
    </location>
</feature>
<protein>
    <submittedName>
        <fullName evidence="3">Uncharacterized protein</fullName>
    </submittedName>
</protein>
<dbReference type="Proteomes" id="UP001516464">
    <property type="component" value="Unassembled WGS sequence"/>
</dbReference>
<evidence type="ECO:0000313" key="3">
    <source>
        <dbReference type="EMBL" id="KAF7683534.1"/>
    </source>
</evidence>
<comment type="caution">
    <text evidence="3">The sequence shown here is derived from an EMBL/GenBank/DDBJ whole genome shotgun (WGS) entry which is preliminary data.</text>
</comment>
<sequence>MENLNKFLGNLPLPVQTMITSGNVVYSSMYLKDKGLDKTLSQFILPSFFLFFGSALCANLVFPHFQVTSLLLSSYYLGILLFFILKDYKYTRKIFSIFPIVGKMFLIQAMVNNDRSLAMITLWFVTNDFVGVALRHLIGKDKLIIDDMEIVDIFMNVCSVSMGRTYHLSAAMIAGLVLIFHFLKITILYFRSNKMEEPIKIEKNKRKTPSKRTRAVASPIPKTPIIKKEPGDEEPSTRRRAAARKLNL</sequence>
<proteinExistence type="predicted"/>
<keyword evidence="2" id="KW-1133">Transmembrane helix</keyword>
<keyword evidence="4" id="KW-1185">Reference proteome</keyword>
<gene>
    <name evidence="3" type="ORF">TCON_1257</name>
</gene>
<keyword evidence="2" id="KW-0472">Membrane</keyword>
<keyword evidence="2" id="KW-0812">Transmembrane</keyword>
<feature type="transmembrane region" description="Helical" evidence="2">
    <location>
        <begin position="68"/>
        <end position="85"/>
    </location>
</feature>
<reference evidence="3 4" key="1">
    <citation type="submission" date="2019-01" db="EMBL/GenBank/DDBJ databases">
        <title>Genomes sequencing and comparative genomics of infectious freshwater microsporidia, Cucumispora dikerogammari and Thelohania contejeani.</title>
        <authorList>
            <person name="Cormier A."/>
            <person name="Giraud I."/>
            <person name="Wattier R."/>
            <person name="Teixeira M."/>
            <person name="Grandjean F."/>
            <person name="Rigaud T."/>
            <person name="Cordaux R."/>
        </authorList>
    </citation>
    <scope>NUCLEOTIDE SEQUENCE [LARGE SCALE GENOMIC DNA]</scope>
    <source>
        <strain evidence="3">T1</strain>
        <tissue evidence="3">Spores</tissue>
    </source>
</reference>
<evidence type="ECO:0000256" key="1">
    <source>
        <dbReference type="SAM" id="MobiDB-lite"/>
    </source>
</evidence>